<protein>
    <submittedName>
        <fullName evidence="3">Uncharacterized protein</fullName>
    </submittedName>
</protein>
<feature type="transmembrane region" description="Helical" evidence="2">
    <location>
        <begin position="71"/>
        <end position="93"/>
    </location>
</feature>
<feature type="compositionally biased region" description="Basic and acidic residues" evidence="1">
    <location>
        <begin position="11"/>
        <end position="33"/>
    </location>
</feature>
<feature type="region of interest" description="Disordered" evidence="1">
    <location>
        <begin position="1"/>
        <end position="36"/>
    </location>
</feature>
<dbReference type="OrthoDB" id="5872360at2759"/>
<keyword evidence="2" id="KW-0812">Transmembrane</keyword>
<name>A0A2A6C918_PRIPA</name>
<accession>A0A8R1U960</accession>
<dbReference type="AlphaFoldDB" id="A0A2A6C918"/>
<sequence length="252" mass="27906">MKMGAGLGGKADVEAPPLEKKHPLPDMESESPRDPSISTRLYEVSFGLAQRPAGYEGIDWHFIWRVSHCQFFLSMISSLCLLISLHFTGFNVFRFTSSAWATYLACVAVVGIRAGRYRNYSYLVAFTGMVTFQTVIYMSSLCWLAYSLYALDYHVNYAFRNHGYAVGIISHDLAMGLIIIEIVALLCTIFTGFFGLVTVCRGLGAMMQEMEAVIMVRFGGAPRGARAAAADHGAPARLIEPEPHRPFPFPDP</sequence>
<evidence type="ECO:0000313" key="3">
    <source>
        <dbReference type="EnsemblMetazoa" id="PPA12356.1"/>
    </source>
</evidence>
<dbReference type="Proteomes" id="UP000005239">
    <property type="component" value="Unassembled WGS sequence"/>
</dbReference>
<keyword evidence="2" id="KW-0472">Membrane</keyword>
<reference evidence="3" key="2">
    <citation type="submission" date="2022-06" db="UniProtKB">
        <authorList>
            <consortium name="EnsemblMetazoa"/>
        </authorList>
    </citation>
    <scope>IDENTIFICATION</scope>
    <source>
        <strain evidence="3">PS312</strain>
    </source>
</reference>
<accession>A0A2A6C918</accession>
<gene>
    <name evidence="3" type="primary">WBGene00101910</name>
</gene>
<evidence type="ECO:0000256" key="1">
    <source>
        <dbReference type="SAM" id="MobiDB-lite"/>
    </source>
</evidence>
<dbReference type="EnsemblMetazoa" id="PPA12356.1">
    <property type="protein sequence ID" value="PPA12356.1"/>
    <property type="gene ID" value="WBGene00101910"/>
</dbReference>
<evidence type="ECO:0000313" key="4">
    <source>
        <dbReference type="Proteomes" id="UP000005239"/>
    </source>
</evidence>
<proteinExistence type="predicted"/>
<evidence type="ECO:0000256" key="2">
    <source>
        <dbReference type="SAM" id="Phobius"/>
    </source>
</evidence>
<keyword evidence="2" id="KW-1133">Transmembrane helix</keyword>
<feature type="transmembrane region" description="Helical" evidence="2">
    <location>
        <begin position="99"/>
        <end position="115"/>
    </location>
</feature>
<feature type="transmembrane region" description="Helical" evidence="2">
    <location>
        <begin position="122"/>
        <end position="146"/>
    </location>
</feature>
<feature type="transmembrane region" description="Helical" evidence="2">
    <location>
        <begin position="173"/>
        <end position="200"/>
    </location>
</feature>
<keyword evidence="4" id="KW-1185">Reference proteome</keyword>
<reference evidence="4" key="1">
    <citation type="journal article" date="2008" name="Nat. Genet.">
        <title>The Pristionchus pacificus genome provides a unique perspective on nematode lifestyle and parasitism.</title>
        <authorList>
            <person name="Dieterich C."/>
            <person name="Clifton S.W."/>
            <person name="Schuster L.N."/>
            <person name="Chinwalla A."/>
            <person name="Delehaunty K."/>
            <person name="Dinkelacker I."/>
            <person name="Fulton L."/>
            <person name="Fulton R."/>
            <person name="Godfrey J."/>
            <person name="Minx P."/>
            <person name="Mitreva M."/>
            <person name="Roeseler W."/>
            <person name="Tian H."/>
            <person name="Witte H."/>
            <person name="Yang S.P."/>
            <person name="Wilson R.K."/>
            <person name="Sommer R.J."/>
        </authorList>
    </citation>
    <scope>NUCLEOTIDE SEQUENCE [LARGE SCALE GENOMIC DNA]</scope>
    <source>
        <strain evidence="4">PS312</strain>
    </source>
</reference>
<organism evidence="3 4">
    <name type="scientific">Pristionchus pacificus</name>
    <name type="common">Parasitic nematode worm</name>
    <dbReference type="NCBI Taxonomy" id="54126"/>
    <lineage>
        <taxon>Eukaryota</taxon>
        <taxon>Metazoa</taxon>
        <taxon>Ecdysozoa</taxon>
        <taxon>Nematoda</taxon>
        <taxon>Chromadorea</taxon>
        <taxon>Rhabditida</taxon>
        <taxon>Rhabditina</taxon>
        <taxon>Diplogasteromorpha</taxon>
        <taxon>Diplogasteroidea</taxon>
        <taxon>Neodiplogasteridae</taxon>
        <taxon>Pristionchus</taxon>
    </lineage>
</organism>